<dbReference type="GO" id="GO:0051539">
    <property type="term" value="F:4 iron, 4 sulfur cluster binding"/>
    <property type="evidence" value="ECO:0007669"/>
    <property type="project" value="UniProtKB-UniRule"/>
</dbReference>
<dbReference type="Gene3D" id="1.20.1270.30">
    <property type="match status" value="1"/>
</dbReference>
<feature type="binding site" evidence="14">
    <location>
        <position position="303"/>
    </location>
    <ligand>
        <name>[Ni-4Fe-4S] cluster</name>
        <dbReference type="ChEBI" id="CHEBI:47739"/>
    </ligand>
</feature>
<keyword evidence="8 13" id="KW-0560">Oxidoreductase</keyword>
<dbReference type="GO" id="GO:0004601">
    <property type="term" value="F:peroxidase activity"/>
    <property type="evidence" value="ECO:0007669"/>
    <property type="project" value="TreeGrafter"/>
</dbReference>
<dbReference type="GO" id="GO:0016151">
    <property type="term" value="F:nickel cation binding"/>
    <property type="evidence" value="ECO:0007669"/>
    <property type="project" value="InterPro"/>
</dbReference>
<dbReference type="GO" id="GO:0050418">
    <property type="term" value="F:hydroxylamine reductase activity"/>
    <property type="evidence" value="ECO:0007669"/>
    <property type="project" value="TreeGrafter"/>
</dbReference>
<keyword evidence="10 13" id="KW-0411">Iron-sulfur</keyword>
<evidence type="ECO:0000256" key="10">
    <source>
        <dbReference type="ARBA" id="ARBA00023014"/>
    </source>
</evidence>
<evidence type="ECO:0000256" key="8">
    <source>
        <dbReference type="ARBA" id="ARBA00023002"/>
    </source>
</evidence>
<keyword evidence="9 13" id="KW-0408">Iron</keyword>
<keyword evidence="7 13" id="KW-0479">Metal-binding</keyword>
<feature type="binding site" evidence="14">
    <location>
        <position position="76"/>
    </location>
    <ligand>
        <name>[4Fe-4S] cluster</name>
        <dbReference type="ChEBI" id="CHEBI:49883"/>
        <label>2</label>
    </ligand>
</feature>
<dbReference type="GO" id="GO:0006091">
    <property type="term" value="P:generation of precursor metabolites and energy"/>
    <property type="evidence" value="ECO:0007669"/>
    <property type="project" value="InterPro"/>
</dbReference>
<dbReference type="GO" id="GO:0043885">
    <property type="term" value="F:anaerobic carbon-monoxide dehydrogenase activity"/>
    <property type="evidence" value="ECO:0007669"/>
    <property type="project" value="UniProtKB-UniRule"/>
</dbReference>
<feature type="binding site" evidence="14">
    <location>
        <position position="341"/>
    </location>
    <ligand>
        <name>[Ni-4Fe-4S] cluster</name>
        <dbReference type="ChEBI" id="CHEBI:47739"/>
    </ligand>
</feature>
<comment type="function">
    <text evidence="2">CODH oxidizes carbon monoxide coupled, via CooF, to the reduction of a hydrogen cation by a hydrogenase (possibly CooH).</text>
</comment>
<evidence type="ECO:0000256" key="1">
    <source>
        <dbReference type="ARBA" id="ARBA00001966"/>
    </source>
</evidence>
<dbReference type="Proteomes" id="UP000070657">
    <property type="component" value="Unassembled WGS sequence"/>
</dbReference>
<dbReference type="AlphaFoldDB" id="A0A133UH89"/>
<proteinExistence type="inferred from homology"/>
<feature type="binding site" evidence="14">
    <location>
        <position position="479"/>
    </location>
    <ligand>
        <name>[Ni-4Fe-4S] cluster</name>
        <dbReference type="ChEBI" id="CHEBI:47739"/>
    </ligand>
</feature>
<evidence type="ECO:0000256" key="3">
    <source>
        <dbReference type="ARBA" id="ARBA00010689"/>
    </source>
</evidence>
<comment type="caution">
    <text evidence="15">The sequence shown here is derived from an EMBL/GenBank/DDBJ whole genome shotgun (WGS) entry which is preliminary data.</text>
</comment>
<accession>A0A133UH89</accession>
<dbReference type="InterPro" id="IPR004137">
    <property type="entry name" value="HCP/CODH"/>
</dbReference>
<dbReference type="PANTHER" id="PTHR30109:SF4">
    <property type="entry name" value="CARBON MONOXIDE DEHYDROGENASE"/>
    <property type="match status" value="1"/>
</dbReference>
<evidence type="ECO:0000256" key="12">
    <source>
        <dbReference type="ARBA" id="ARBA00048733"/>
    </source>
</evidence>
<comment type="similarity">
    <text evidence="3">Belongs to the Ni-containing carbon monoxide dehydrogenase family.</text>
</comment>
<evidence type="ECO:0000256" key="6">
    <source>
        <dbReference type="ARBA" id="ARBA00022596"/>
    </source>
</evidence>
<dbReference type="SUPFAM" id="SSF56821">
    <property type="entry name" value="Prismane protein-like"/>
    <property type="match status" value="1"/>
</dbReference>
<keyword evidence="5 13" id="KW-0004">4Fe-4S</keyword>
<organism evidence="15 16">
    <name type="scientific">candidate division MSBL1 archaeon SCGC-AAA259E22</name>
    <dbReference type="NCBI Taxonomy" id="1698265"/>
    <lineage>
        <taxon>Archaea</taxon>
        <taxon>Methanobacteriati</taxon>
        <taxon>Methanobacteriota</taxon>
        <taxon>candidate division MSBL1</taxon>
    </lineage>
</organism>
<comment type="catalytic activity">
    <reaction evidence="12 13">
        <text>CO + 2 oxidized [2Fe-2S]-[ferredoxin] + H2O = 2 reduced [2Fe-2S]-[ferredoxin] + CO2 + 2 H(+)</text>
        <dbReference type="Rhea" id="RHEA:21040"/>
        <dbReference type="Rhea" id="RHEA-COMP:10000"/>
        <dbReference type="Rhea" id="RHEA-COMP:10001"/>
        <dbReference type="ChEBI" id="CHEBI:15377"/>
        <dbReference type="ChEBI" id="CHEBI:15378"/>
        <dbReference type="ChEBI" id="CHEBI:16526"/>
        <dbReference type="ChEBI" id="CHEBI:17245"/>
        <dbReference type="ChEBI" id="CHEBI:33737"/>
        <dbReference type="ChEBI" id="CHEBI:33738"/>
        <dbReference type="EC" id="1.2.7.4"/>
    </reaction>
</comment>
<dbReference type="EMBL" id="LHXP01000013">
    <property type="protein sequence ID" value="KXA93594.1"/>
    <property type="molecule type" value="Genomic_DNA"/>
</dbReference>
<feature type="binding site" evidence="14">
    <location>
        <position position="267"/>
    </location>
    <ligand>
        <name>[Ni-4Fe-4S] cluster</name>
        <dbReference type="ChEBI" id="CHEBI:47739"/>
    </ligand>
</feature>
<dbReference type="GO" id="GO:0042542">
    <property type="term" value="P:response to hydrogen peroxide"/>
    <property type="evidence" value="ECO:0007669"/>
    <property type="project" value="TreeGrafter"/>
</dbReference>
<comment type="cofactor">
    <cofactor evidence="11">
        <name>[Ni-4Fe-5S] cluster</name>
        <dbReference type="ChEBI" id="CHEBI:177874"/>
    </cofactor>
</comment>
<comment type="cofactor">
    <cofactor evidence="1">
        <name>[4Fe-4S] cluster</name>
        <dbReference type="ChEBI" id="CHEBI:49883"/>
    </cofactor>
</comment>
<dbReference type="InterPro" id="IPR011254">
    <property type="entry name" value="Prismane-like_sf"/>
</dbReference>
<dbReference type="PIRSF" id="PIRSF005023">
    <property type="entry name" value="CODH"/>
    <property type="match status" value="1"/>
</dbReference>
<dbReference type="CDD" id="cd01915">
    <property type="entry name" value="CODH"/>
    <property type="match status" value="1"/>
</dbReference>
<evidence type="ECO:0000256" key="14">
    <source>
        <dbReference type="PIRSR" id="PIRSR005023-1"/>
    </source>
</evidence>
<dbReference type="NCBIfam" id="TIGR01702">
    <property type="entry name" value="CO_DH_cata"/>
    <property type="match status" value="1"/>
</dbReference>
<evidence type="ECO:0000256" key="5">
    <source>
        <dbReference type="ARBA" id="ARBA00022485"/>
    </source>
</evidence>
<feature type="binding site" evidence="14">
    <location>
        <position position="57"/>
    </location>
    <ligand>
        <name>[4Fe-4S] cluster</name>
        <dbReference type="ChEBI" id="CHEBI:49883"/>
        <label>2</label>
    </ligand>
</feature>
<dbReference type="InterPro" id="IPR010047">
    <property type="entry name" value="CODH"/>
</dbReference>
<feature type="binding site" evidence="14">
    <location>
        <position position="520"/>
    </location>
    <ligand>
        <name>[Ni-4Fe-4S] cluster</name>
        <dbReference type="ChEBI" id="CHEBI:47739"/>
    </ligand>
</feature>
<protein>
    <recommendedName>
        <fullName evidence="13">Carbon monoxide dehydrogenase</fullName>
        <ecNumber evidence="13">1.2.7.4</ecNumber>
    </recommendedName>
</protein>
<feature type="binding site" evidence="14">
    <location>
        <position position="449"/>
    </location>
    <ligand>
        <name>[Ni-4Fe-4S] cluster</name>
        <dbReference type="ChEBI" id="CHEBI:47739"/>
    </ligand>
</feature>
<evidence type="ECO:0000256" key="2">
    <source>
        <dbReference type="ARBA" id="ARBA00002452"/>
    </source>
</evidence>
<evidence type="ECO:0000256" key="4">
    <source>
        <dbReference type="ARBA" id="ARBA00011738"/>
    </source>
</evidence>
<gene>
    <name evidence="15" type="ORF">AKJ66_01595</name>
</gene>
<name>A0A133UH89_9EURY</name>
<comment type="subunit">
    <text evidence="4">Homodimer.</text>
</comment>
<sequence>MVQKRDEKDLEEYSISKDAKRMLKRAWIEDVETVWDRLERQEPQCGYCALGISCRICAMGPCRIDPFGEGPQKGVCGANADVMVARNLARTIAAGASAHSDHGRDILETFYHTGAGETEGYDISDVDKLERLAQEYGIETGDRNPDEIAEDLGWEMMEDFGTRREQLTLANRVPESRLKVWEDAGITPRGIDRENVETLHRTHMGVDNHYVNILLHALRTSLSDGWGGSMIATELSDILFGTPKPTESKANLGVIDPDQVNIALHGHNPMLSDVIVRASQDEELQKLAEEKGAEGINLVGLCCTGNELQMRRGIPMAGNHLMQELAIMTGALDAMLVDYQCIMPGVVDVAKCFNTEVITTFDKAKFHGATHISFDPERGMQIGRKIVRKAIENYENRVPERILIPDDPVDMMAGFSVEAILEALGGTPEPLVEAIKDGKIRGAVGVVGCNNPKIKHDYGHVKLTRRLIENDILVVVTGCSAVANGKAGHMTPEGAKLAGPALGEVCESLGIPPVLHMGSCVDNTRILNLAAALADFLETDISDLPLAGAAPEWYSEKAVSIGTYVVASGIYTVLGTYPAIYGSPNVVELLADGLEKTVGATFDIEPDPERAAVLIRRHIEKKREKLGLPFNRPENISMPEPEST</sequence>
<evidence type="ECO:0000256" key="11">
    <source>
        <dbReference type="ARBA" id="ARBA00034454"/>
    </source>
</evidence>
<reference evidence="15 16" key="1">
    <citation type="journal article" date="2016" name="Sci. Rep.">
        <title>Metabolic traits of an uncultured archaeal lineage -MSBL1- from brine pools of the Red Sea.</title>
        <authorList>
            <person name="Mwirichia R."/>
            <person name="Alam I."/>
            <person name="Rashid M."/>
            <person name="Vinu M."/>
            <person name="Ba-Alawi W."/>
            <person name="Anthony Kamau A."/>
            <person name="Kamanda Ngugi D."/>
            <person name="Goker M."/>
            <person name="Klenk H.P."/>
            <person name="Bajic V."/>
            <person name="Stingl U."/>
        </authorList>
    </citation>
    <scope>NUCLEOTIDE SEQUENCE [LARGE SCALE GENOMIC DNA]</scope>
    <source>
        <strain evidence="15">SCGC-AAA259E22</strain>
    </source>
</reference>
<dbReference type="EC" id="1.2.7.4" evidence="13"/>
<dbReference type="InterPro" id="IPR016099">
    <property type="entry name" value="Prismane-like_a/b-sand"/>
</dbReference>
<dbReference type="Gene3D" id="3.40.50.2030">
    <property type="match status" value="2"/>
</dbReference>
<feature type="binding site" evidence="14">
    <location>
        <position position="45"/>
    </location>
    <ligand>
        <name>[4Fe-4S] cluster</name>
        <dbReference type="ChEBI" id="CHEBI:49883"/>
        <label>1</label>
        <note>ligand shared between dimeric partners</note>
    </ligand>
</feature>
<dbReference type="PATRIC" id="fig|1698265.3.peg.156"/>
<feature type="binding site" evidence="14">
    <location>
        <position position="54"/>
    </location>
    <ligand>
        <name>[4Fe-4S] cluster</name>
        <dbReference type="ChEBI" id="CHEBI:49883"/>
        <label>2</label>
    </ligand>
</feature>
<feature type="binding site" evidence="14">
    <location>
        <position position="62"/>
    </location>
    <ligand>
        <name>[4Fe-4S] cluster</name>
        <dbReference type="ChEBI" id="CHEBI:49883"/>
        <label>2</label>
    </ligand>
</feature>
<evidence type="ECO:0000256" key="7">
    <source>
        <dbReference type="ARBA" id="ARBA00022723"/>
    </source>
</evidence>
<dbReference type="Pfam" id="PF03063">
    <property type="entry name" value="Prismane"/>
    <property type="match status" value="1"/>
</dbReference>
<evidence type="ECO:0000256" key="9">
    <source>
        <dbReference type="ARBA" id="ARBA00023004"/>
    </source>
</evidence>
<evidence type="ECO:0000256" key="13">
    <source>
        <dbReference type="PIRNR" id="PIRNR005023"/>
    </source>
</evidence>
<evidence type="ECO:0000313" key="16">
    <source>
        <dbReference type="Proteomes" id="UP000070657"/>
    </source>
</evidence>
<evidence type="ECO:0000313" key="15">
    <source>
        <dbReference type="EMBL" id="KXA93594.1"/>
    </source>
</evidence>
<dbReference type="InterPro" id="IPR016101">
    <property type="entry name" value="CO_DH_a-bundle"/>
</dbReference>
<keyword evidence="6 14" id="KW-0533">Nickel</keyword>
<dbReference type="PANTHER" id="PTHR30109">
    <property type="entry name" value="HYDROXYLAMINE REDUCTASE"/>
    <property type="match status" value="1"/>
</dbReference>
<keyword evidence="16" id="KW-1185">Reference proteome</keyword>